<name>A0A5N6RKT7_9ROSI</name>
<dbReference type="PANTHER" id="PTHR33735:SF14">
    <property type="entry name" value="PHAGE CAPSID SCAFFOLDING PROTEIN (GPO) SERINE PEPTIDASE"/>
    <property type="match status" value="1"/>
</dbReference>
<gene>
    <name evidence="3" type="ORF">FH972_017900</name>
</gene>
<keyword evidence="1" id="KW-0175">Coiled coil</keyword>
<keyword evidence="4" id="KW-1185">Reference proteome</keyword>
<organism evidence="3 4">
    <name type="scientific">Carpinus fangiana</name>
    <dbReference type="NCBI Taxonomy" id="176857"/>
    <lineage>
        <taxon>Eukaryota</taxon>
        <taxon>Viridiplantae</taxon>
        <taxon>Streptophyta</taxon>
        <taxon>Embryophyta</taxon>
        <taxon>Tracheophyta</taxon>
        <taxon>Spermatophyta</taxon>
        <taxon>Magnoliopsida</taxon>
        <taxon>eudicotyledons</taxon>
        <taxon>Gunneridae</taxon>
        <taxon>Pentapetalae</taxon>
        <taxon>rosids</taxon>
        <taxon>fabids</taxon>
        <taxon>Fagales</taxon>
        <taxon>Betulaceae</taxon>
        <taxon>Carpinus</taxon>
    </lineage>
</organism>
<feature type="compositionally biased region" description="Basic and acidic residues" evidence="2">
    <location>
        <begin position="201"/>
        <end position="216"/>
    </location>
</feature>
<protein>
    <submittedName>
        <fullName evidence="3">Uncharacterized protein</fullName>
    </submittedName>
</protein>
<proteinExistence type="predicted"/>
<dbReference type="Proteomes" id="UP000327013">
    <property type="component" value="Chromosome 7"/>
</dbReference>
<dbReference type="OrthoDB" id="1927611at2759"/>
<feature type="coiled-coil region" evidence="1">
    <location>
        <begin position="114"/>
        <end position="190"/>
    </location>
</feature>
<reference evidence="3 4" key="1">
    <citation type="submission" date="2019-06" db="EMBL/GenBank/DDBJ databases">
        <title>A chromosomal-level reference genome of Carpinus fangiana (Coryloideae, Betulaceae).</title>
        <authorList>
            <person name="Yang X."/>
            <person name="Wang Z."/>
            <person name="Zhang L."/>
            <person name="Hao G."/>
            <person name="Liu J."/>
            <person name="Yang Y."/>
        </authorList>
    </citation>
    <scope>NUCLEOTIDE SEQUENCE [LARGE SCALE GENOMIC DNA]</scope>
    <source>
        <strain evidence="3">Cfa_2016G</strain>
        <tissue evidence="3">Leaf</tissue>
    </source>
</reference>
<evidence type="ECO:0000256" key="2">
    <source>
        <dbReference type="SAM" id="MobiDB-lite"/>
    </source>
</evidence>
<accession>A0A5N6RKT7</accession>
<evidence type="ECO:0000256" key="1">
    <source>
        <dbReference type="SAM" id="Coils"/>
    </source>
</evidence>
<evidence type="ECO:0000313" key="4">
    <source>
        <dbReference type="Proteomes" id="UP000327013"/>
    </source>
</evidence>
<dbReference type="EMBL" id="CM017327">
    <property type="protein sequence ID" value="KAE8099958.1"/>
    <property type="molecule type" value="Genomic_DNA"/>
</dbReference>
<feature type="region of interest" description="Disordered" evidence="2">
    <location>
        <begin position="198"/>
        <end position="223"/>
    </location>
</feature>
<evidence type="ECO:0000313" key="3">
    <source>
        <dbReference type="EMBL" id="KAE8099958.1"/>
    </source>
</evidence>
<sequence>MSASRPILPFNGLPIRSSFDRKYQGSTRNPNHLLNVSNGNIGSCFLGNGLRLLNTGLTGLVVGKTKMAVCCGVLPGAPLPPLPSDPSPGSWKIWIFGMVATVIIPFLGNKWGPLLKLKREIDTAADRVEAVAEAIEKVADQVDKAAEDIADDLPAGGKLKEAVTFIEHLAEQAAKDAQLVDDTIEKAEEVEKQVESWIEPLTKEAKPIPKEAKPVPKEASGQL</sequence>
<dbReference type="PANTHER" id="PTHR33735">
    <property type="entry name" value="EXPRESSED PROTEIN"/>
    <property type="match status" value="1"/>
</dbReference>
<dbReference type="AlphaFoldDB" id="A0A5N6RKT7"/>